<dbReference type="SMART" id="SM00494">
    <property type="entry name" value="ChtBD2"/>
    <property type="match status" value="3"/>
</dbReference>
<dbReference type="PANTHER" id="PTHR23301:SF0">
    <property type="entry name" value="CHITIN-BINDING TYPE-2 DOMAIN-CONTAINING PROTEIN-RELATED"/>
    <property type="match status" value="1"/>
</dbReference>
<evidence type="ECO:0000256" key="2">
    <source>
        <dbReference type="ARBA" id="ARBA00022729"/>
    </source>
</evidence>
<reference evidence="8" key="1">
    <citation type="submission" date="2022-03" db="EMBL/GenBank/DDBJ databases">
        <authorList>
            <person name="Lindestad O."/>
        </authorList>
    </citation>
    <scope>NUCLEOTIDE SEQUENCE</scope>
</reference>
<evidence type="ECO:0000256" key="1">
    <source>
        <dbReference type="ARBA" id="ARBA00022669"/>
    </source>
</evidence>
<keyword evidence="5" id="KW-0325">Glycoprotein</keyword>
<dbReference type="Pfam" id="PF01607">
    <property type="entry name" value="CBM_14"/>
    <property type="match status" value="3"/>
</dbReference>
<keyword evidence="4" id="KW-1015">Disulfide bond</keyword>
<evidence type="ECO:0000313" key="8">
    <source>
        <dbReference type="EMBL" id="CAH2234065.1"/>
    </source>
</evidence>
<gene>
    <name evidence="8" type="primary">jg7706</name>
    <name evidence="8" type="ORF">PAEG_LOCUS11962</name>
</gene>
<evidence type="ECO:0000256" key="6">
    <source>
        <dbReference type="SAM" id="SignalP"/>
    </source>
</evidence>
<sequence length="219" mass="24218">MNFFICFTALFIASTSAHTGGSSVCKLRDGYIPIEGVCDAYIECKEFAGSEKLCPDGLYFDPNAQWPLDPCGYPNDVPCEGRTQPAKSTADCEHLYGFYPPVKPSNDCGQYRMCVGGRSMDMYCPTGLAFNPSNSRCDWPEKVASCNLENFLGYKCPSGELDRTGNPIVTNHKYESSCYEFYSCVNGNARLLSCDPGYAFDSHLSRCVEADHVDCDHKL</sequence>
<dbReference type="PANTHER" id="PTHR23301">
    <property type="entry name" value="CHITIN BINDING PERITROPHIN-A"/>
    <property type="match status" value="1"/>
</dbReference>
<accession>A0A8S4RBM4</accession>
<dbReference type="OrthoDB" id="6020543at2759"/>
<keyword evidence="1" id="KW-0147">Chitin-binding</keyword>
<keyword evidence="3" id="KW-0677">Repeat</keyword>
<feature type="domain" description="Chitin-binding type-2" evidence="7">
    <location>
        <begin position="89"/>
        <end position="148"/>
    </location>
</feature>
<dbReference type="PROSITE" id="PS50940">
    <property type="entry name" value="CHIT_BIND_II"/>
    <property type="match status" value="3"/>
</dbReference>
<dbReference type="InterPro" id="IPR036508">
    <property type="entry name" value="Chitin-bd_dom_sf"/>
</dbReference>
<evidence type="ECO:0000256" key="3">
    <source>
        <dbReference type="ARBA" id="ARBA00022737"/>
    </source>
</evidence>
<dbReference type="AlphaFoldDB" id="A0A8S4RBM4"/>
<keyword evidence="2 6" id="KW-0732">Signal</keyword>
<dbReference type="GO" id="GO:0005576">
    <property type="term" value="C:extracellular region"/>
    <property type="evidence" value="ECO:0007669"/>
    <property type="project" value="InterPro"/>
</dbReference>
<protein>
    <submittedName>
        <fullName evidence="8">Jg7706 protein</fullName>
    </submittedName>
</protein>
<dbReference type="Gene3D" id="2.170.140.10">
    <property type="entry name" value="Chitin binding domain"/>
    <property type="match status" value="3"/>
</dbReference>
<dbReference type="EMBL" id="CAKXAJ010025026">
    <property type="protein sequence ID" value="CAH2234065.1"/>
    <property type="molecule type" value="Genomic_DNA"/>
</dbReference>
<evidence type="ECO:0000256" key="4">
    <source>
        <dbReference type="ARBA" id="ARBA00023157"/>
    </source>
</evidence>
<evidence type="ECO:0000313" key="9">
    <source>
        <dbReference type="Proteomes" id="UP000838756"/>
    </source>
</evidence>
<feature type="domain" description="Chitin-binding type-2" evidence="7">
    <location>
        <begin position="153"/>
        <end position="217"/>
    </location>
</feature>
<feature type="chain" id="PRO_5035925868" evidence="6">
    <location>
        <begin position="18"/>
        <end position="219"/>
    </location>
</feature>
<evidence type="ECO:0000256" key="5">
    <source>
        <dbReference type="ARBA" id="ARBA00023180"/>
    </source>
</evidence>
<organism evidence="8 9">
    <name type="scientific">Pararge aegeria aegeria</name>
    <dbReference type="NCBI Taxonomy" id="348720"/>
    <lineage>
        <taxon>Eukaryota</taxon>
        <taxon>Metazoa</taxon>
        <taxon>Ecdysozoa</taxon>
        <taxon>Arthropoda</taxon>
        <taxon>Hexapoda</taxon>
        <taxon>Insecta</taxon>
        <taxon>Pterygota</taxon>
        <taxon>Neoptera</taxon>
        <taxon>Endopterygota</taxon>
        <taxon>Lepidoptera</taxon>
        <taxon>Glossata</taxon>
        <taxon>Ditrysia</taxon>
        <taxon>Papilionoidea</taxon>
        <taxon>Nymphalidae</taxon>
        <taxon>Satyrinae</taxon>
        <taxon>Satyrini</taxon>
        <taxon>Parargina</taxon>
        <taxon>Pararge</taxon>
    </lineage>
</organism>
<dbReference type="Proteomes" id="UP000838756">
    <property type="component" value="Unassembled WGS sequence"/>
</dbReference>
<comment type="caution">
    <text evidence="8">The sequence shown here is derived from an EMBL/GenBank/DDBJ whole genome shotgun (WGS) entry which is preliminary data.</text>
</comment>
<dbReference type="InterPro" id="IPR002557">
    <property type="entry name" value="Chitin-bd_dom"/>
</dbReference>
<evidence type="ECO:0000259" key="7">
    <source>
        <dbReference type="PROSITE" id="PS50940"/>
    </source>
</evidence>
<dbReference type="SUPFAM" id="SSF57625">
    <property type="entry name" value="Invertebrate chitin-binding proteins"/>
    <property type="match status" value="3"/>
</dbReference>
<feature type="domain" description="Chitin-binding type-2" evidence="7">
    <location>
        <begin position="22"/>
        <end position="81"/>
    </location>
</feature>
<name>A0A8S4RBM4_9NEOP</name>
<dbReference type="InterPro" id="IPR051940">
    <property type="entry name" value="Chitin_bind-dev_reg"/>
</dbReference>
<dbReference type="GO" id="GO:0008061">
    <property type="term" value="F:chitin binding"/>
    <property type="evidence" value="ECO:0007669"/>
    <property type="project" value="UniProtKB-KW"/>
</dbReference>
<feature type="signal peptide" evidence="6">
    <location>
        <begin position="1"/>
        <end position="17"/>
    </location>
</feature>
<proteinExistence type="predicted"/>
<keyword evidence="9" id="KW-1185">Reference proteome</keyword>